<proteinExistence type="predicted"/>
<name>A0AAF0TXF2_SOLVR</name>
<dbReference type="EMBL" id="CP133618">
    <property type="protein sequence ID" value="WMV36757.1"/>
    <property type="molecule type" value="Genomic_DNA"/>
</dbReference>
<evidence type="ECO:0000313" key="2">
    <source>
        <dbReference type="Proteomes" id="UP001234989"/>
    </source>
</evidence>
<evidence type="ECO:0000313" key="1">
    <source>
        <dbReference type="EMBL" id="WMV36757.1"/>
    </source>
</evidence>
<dbReference type="AlphaFoldDB" id="A0AAF0TXF2"/>
<reference evidence="1" key="1">
    <citation type="submission" date="2023-08" db="EMBL/GenBank/DDBJ databases">
        <title>A de novo genome assembly of Solanum verrucosum Schlechtendal, a Mexican diploid species geographically isolated from the other diploid A-genome species in potato relatives.</title>
        <authorList>
            <person name="Hosaka K."/>
        </authorList>
    </citation>
    <scope>NUCLEOTIDE SEQUENCE</scope>
    <source>
        <tissue evidence="1">Young leaves</tissue>
    </source>
</reference>
<gene>
    <name evidence="1" type="ORF">MTR67_030142</name>
</gene>
<dbReference type="Gene3D" id="2.170.270.10">
    <property type="entry name" value="SET domain"/>
    <property type="match status" value="1"/>
</dbReference>
<keyword evidence="2" id="KW-1185">Reference proteome</keyword>
<sequence length="102" mass="11936">MEKEIHRVMRAVDCGFPIKITLTKYGNKNRSQKLWAAAWRPVPYLKKDNECHLDCFEVFSCCPQRFQKCEYAKTKLFRTKGCGWGLLADDNIKVILLKQLPI</sequence>
<accession>A0AAF0TXF2</accession>
<dbReference type="SUPFAM" id="SSF82199">
    <property type="entry name" value="SET domain"/>
    <property type="match status" value="1"/>
</dbReference>
<dbReference type="InterPro" id="IPR046341">
    <property type="entry name" value="SET_dom_sf"/>
</dbReference>
<dbReference type="Proteomes" id="UP001234989">
    <property type="component" value="Chromosome 7"/>
</dbReference>
<protein>
    <submittedName>
        <fullName evidence="1">Uncharacterized protein</fullName>
    </submittedName>
</protein>
<organism evidence="1 2">
    <name type="scientific">Solanum verrucosum</name>
    <dbReference type="NCBI Taxonomy" id="315347"/>
    <lineage>
        <taxon>Eukaryota</taxon>
        <taxon>Viridiplantae</taxon>
        <taxon>Streptophyta</taxon>
        <taxon>Embryophyta</taxon>
        <taxon>Tracheophyta</taxon>
        <taxon>Spermatophyta</taxon>
        <taxon>Magnoliopsida</taxon>
        <taxon>eudicotyledons</taxon>
        <taxon>Gunneridae</taxon>
        <taxon>Pentapetalae</taxon>
        <taxon>asterids</taxon>
        <taxon>lamiids</taxon>
        <taxon>Solanales</taxon>
        <taxon>Solanaceae</taxon>
        <taxon>Solanoideae</taxon>
        <taxon>Solaneae</taxon>
        <taxon>Solanum</taxon>
    </lineage>
</organism>